<organism evidence="7">
    <name type="scientific">Schistocephalus solidus</name>
    <name type="common">Tapeworm</name>
    <dbReference type="NCBI Taxonomy" id="70667"/>
    <lineage>
        <taxon>Eukaryota</taxon>
        <taxon>Metazoa</taxon>
        <taxon>Spiralia</taxon>
        <taxon>Lophotrochozoa</taxon>
        <taxon>Platyhelminthes</taxon>
        <taxon>Cestoda</taxon>
        <taxon>Eucestoda</taxon>
        <taxon>Diphyllobothriidea</taxon>
        <taxon>Diphyllobothriidae</taxon>
        <taxon>Schistocephalus</taxon>
    </lineage>
</organism>
<keyword evidence="6" id="KW-1185">Reference proteome</keyword>
<dbReference type="WBParaSite" id="SSLN_0000275401-mRNA-1">
    <property type="protein sequence ID" value="SSLN_0000275401-mRNA-1"/>
    <property type="gene ID" value="SSLN_0000275401"/>
</dbReference>
<protein>
    <submittedName>
        <fullName evidence="7">Retroviral aspartyl protease</fullName>
    </submittedName>
</protein>
<dbReference type="GO" id="GO:0016779">
    <property type="term" value="F:nucleotidyltransferase activity"/>
    <property type="evidence" value="ECO:0007669"/>
    <property type="project" value="UniProtKB-KW"/>
</dbReference>
<dbReference type="PANTHER" id="PTHR37984:SF5">
    <property type="entry name" value="PROTEIN NYNRIN-LIKE"/>
    <property type="match status" value="1"/>
</dbReference>
<keyword evidence="4" id="KW-0255">Endonuclease</keyword>
<dbReference type="SUPFAM" id="SSF56672">
    <property type="entry name" value="DNA/RNA polymerases"/>
    <property type="match status" value="1"/>
</dbReference>
<dbReference type="InterPro" id="IPR050951">
    <property type="entry name" value="Retrovirus_Pol_polyprotein"/>
</dbReference>
<dbReference type="PANTHER" id="PTHR37984">
    <property type="entry name" value="PROTEIN CBG26694"/>
    <property type="match status" value="1"/>
</dbReference>
<dbReference type="Proteomes" id="UP000275846">
    <property type="component" value="Unassembled WGS sequence"/>
</dbReference>
<dbReference type="OrthoDB" id="6759844at2759"/>
<sequence>MYISAEQLPSILQQQQAQFEVSHLKMRESMMQEFSLHFPDPKSSAKQSTSADTVAAYITGVTFDASTFVKNATNEVTREITARQAKPPNPEYAIGRRGVRNGLHPISVNSILVTFKTDFEARIMYLKVIINGKAVRLQLDTAPDIPHISKRTWHMIGRPSMITSNKKALNVSGGTLQLMCKLEYDVSFDGIKFKGTCYLTKRLNLNLLGGDWIEKLGLQELPINHAAPIVAVEKTTEKVRIYADISTDLNADLDTHQHPLPVPEDLFAKLNDGNCFTSSPTLPFGVKIGPVIFQQTMNTMLKGTEGAAAYSDELLQRLETVLS</sequence>
<evidence type="ECO:0000256" key="1">
    <source>
        <dbReference type="ARBA" id="ARBA00022679"/>
    </source>
</evidence>
<keyword evidence="1" id="KW-0808">Transferase</keyword>
<dbReference type="Gene3D" id="2.40.70.10">
    <property type="entry name" value="Acid Proteases"/>
    <property type="match status" value="1"/>
</dbReference>
<dbReference type="SUPFAM" id="SSF50630">
    <property type="entry name" value="Acid proteases"/>
    <property type="match status" value="1"/>
</dbReference>
<dbReference type="Gene3D" id="3.30.70.270">
    <property type="match status" value="1"/>
</dbReference>
<dbReference type="InterPro" id="IPR021109">
    <property type="entry name" value="Peptidase_aspartic_dom_sf"/>
</dbReference>
<keyword evidence="2" id="KW-0548">Nucleotidyltransferase</keyword>
<dbReference type="AlphaFoldDB" id="A0A183SEL9"/>
<evidence type="ECO:0000256" key="2">
    <source>
        <dbReference type="ARBA" id="ARBA00022695"/>
    </source>
</evidence>
<reference evidence="7" key="1">
    <citation type="submission" date="2016-06" db="UniProtKB">
        <authorList>
            <consortium name="WormBaseParasite"/>
        </authorList>
    </citation>
    <scope>IDENTIFICATION</scope>
</reference>
<accession>A0A183SEL9</accession>
<evidence type="ECO:0000313" key="6">
    <source>
        <dbReference type="Proteomes" id="UP000275846"/>
    </source>
</evidence>
<evidence type="ECO:0000256" key="4">
    <source>
        <dbReference type="ARBA" id="ARBA00022759"/>
    </source>
</evidence>
<evidence type="ECO:0000256" key="3">
    <source>
        <dbReference type="ARBA" id="ARBA00022722"/>
    </source>
</evidence>
<evidence type="ECO:0000313" key="7">
    <source>
        <dbReference type="WBParaSite" id="SSLN_0000275401-mRNA-1"/>
    </source>
</evidence>
<reference evidence="5 6" key="2">
    <citation type="submission" date="2018-11" db="EMBL/GenBank/DDBJ databases">
        <authorList>
            <consortium name="Pathogen Informatics"/>
        </authorList>
    </citation>
    <scope>NUCLEOTIDE SEQUENCE [LARGE SCALE GENOMIC DNA]</scope>
    <source>
        <strain evidence="5 6">NST_G2</strain>
    </source>
</reference>
<gene>
    <name evidence="5" type="ORF">SSLN_LOCUS2667</name>
</gene>
<dbReference type="STRING" id="70667.A0A183SEL9"/>
<name>A0A183SEL9_SCHSO</name>
<dbReference type="InterPro" id="IPR043128">
    <property type="entry name" value="Rev_trsase/Diguanyl_cyclase"/>
</dbReference>
<evidence type="ECO:0000313" key="5">
    <source>
        <dbReference type="EMBL" id="VDL89052.1"/>
    </source>
</evidence>
<keyword evidence="4" id="KW-0378">Hydrolase</keyword>
<keyword evidence="3" id="KW-0540">Nuclease</keyword>
<dbReference type="InterPro" id="IPR043502">
    <property type="entry name" value="DNA/RNA_pol_sf"/>
</dbReference>
<proteinExistence type="predicted"/>
<dbReference type="GO" id="GO:0004519">
    <property type="term" value="F:endonuclease activity"/>
    <property type="evidence" value="ECO:0007669"/>
    <property type="project" value="UniProtKB-KW"/>
</dbReference>
<dbReference type="EMBL" id="UYSU01032308">
    <property type="protein sequence ID" value="VDL89052.1"/>
    <property type="molecule type" value="Genomic_DNA"/>
</dbReference>